<comment type="caution">
    <text evidence="2">The sequence shown here is derived from an EMBL/GenBank/DDBJ whole genome shotgun (WGS) entry which is preliminary data.</text>
</comment>
<reference evidence="2 3" key="1">
    <citation type="submission" date="2022-10" db="EMBL/GenBank/DDBJ databases">
        <title>Roseococcus glaciei nov., sp. nov., isolated from glacier.</title>
        <authorList>
            <person name="Liu Q."/>
            <person name="Xin Y.-H."/>
        </authorList>
    </citation>
    <scope>NUCLEOTIDE SEQUENCE [LARGE SCALE GENOMIC DNA]</scope>
    <source>
        <strain evidence="2 3">MDT2-1-1</strain>
    </source>
</reference>
<dbReference type="InterPro" id="IPR050259">
    <property type="entry name" value="SDR"/>
</dbReference>
<dbReference type="Proteomes" id="UP001526430">
    <property type="component" value="Unassembled WGS sequence"/>
</dbReference>
<evidence type="ECO:0000256" key="1">
    <source>
        <dbReference type="ARBA" id="ARBA00006484"/>
    </source>
</evidence>
<keyword evidence="3" id="KW-1185">Reference proteome</keyword>
<evidence type="ECO:0000313" key="3">
    <source>
        <dbReference type="Proteomes" id="UP001526430"/>
    </source>
</evidence>
<proteinExistence type="inferred from homology"/>
<comment type="similarity">
    <text evidence="1">Belongs to the short-chain dehydrogenases/reductases (SDR) family.</text>
</comment>
<accession>A0ABT3P0H6</accession>
<organism evidence="2 3">
    <name type="scientific">Sabulicella glaciei</name>
    <dbReference type="NCBI Taxonomy" id="2984948"/>
    <lineage>
        <taxon>Bacteria</taxon>
        <taxon>Pseudomonadati</taxon>
        <taxon>Pseudomonadota</taxon>
        <taxon>Alphaproteobacteria</taxon>
        <taxon>Acetobacterales</taxon>
        <taxon>Acetobacteraceae</taxon>
        <taxon>Sabulicella</taxon>
    </lineage>
</organism>
<dbReference type="SUPFAM" id="SSF51735">
    <property type="entry name" value="NAD(P)-binding Rossmann-fold domains"/>
    <property type="match status" value="1"/>
</dbReference>
<dbReference type="EMBL" id="JAPFQI010000023">
    <property type="protein sequence ID" value="MCW8087914.1"/>
    <property type="molecule type" value="Genomic_DNA"/>
</dbReference>
<dbReference type="InterPro" id="IPR002347">
    <property type="entry name" value="SDR_fam"/>
</dbReference>
<sequence>MIPIADTTSRFLAGRTALVTGSTGGIGLASAETLAALGCGVVLHGLAREAEGEEVAAELGGRLGVPARYLRAELGDAASVARLAAAAGAVDILVNNAATRHFAPVEAMPEADWDADLAVNLSAPFHLIRLLLPGMRARGWGRVVNMSSIYGLVGATGRAGYVVTKTALLGLTRAVALETAGSGITCNALCPGTTRTPNIEARLGELMAREGLDEAEASRRFLRGKQPTGRFVDAAAVGALVAFLCGPHADGITGSALPMDGGWSAA</sequence>
<name>A0ABT3P0H6_9PROT</name>
<dbReference type="PANTHER" id="PTHR42879">
    <property type="entry name" value="3-OXOACYL-(ACYL-CARRIER-PROTEIN) REDUCTASE"/>
    <property type="match status" value="1"/>
</dbReference>
<dbReference type="PRINTS" id="PR00080">
    <property type="entry name" value="SDRFAMILY"/>
</dbReference>
<gene>
    <name evidence="2" type="ORF">OF850_20120</name>
</gene>
<dbReference type="PROSITE" id="PS00061">
    <property type="entry name" value="ADH_SHORT"/>
    <property type="match status" value="1"/>
</dbReference>
<dbReference type="Pfam" id="PF13561">
    <property type="entry name" value="adh_short_C2"/>
    <property type="match status" value="1"/>
</dbReference>
<dbReference type="InterPro" id="IPR036291">
    <property type="entry name" value="NAD(P)-bd_dom_sf"/>
</dbReference>
<dbReference type="Gene3D" id="3.40.50.720">
    <property type="entry name" value="NAD(P)-binding Rossmann-like Domain"/>
    <property type="match status" value="1"/>
</dbReference>
<dbReference type="RefSeq" id="WP_301592121.1">
    <property type="nucleotide sequence ID" value="NZ_JAPFQI010000023.1"/>
</dbReference>
<dbReference type="PANTHER" id="PTHR42879:SF2">
    <property type="entry name" value="3-OXOACYL-[ACYL-CARRIER-PROTEIN] REDUCTASE FABG"/>
    <property type="match status" value="1"/>
</dbReference>
<dbReference type="InterPro" id="IPR020904">
    <property type="entry name" value="Sc_DH/Rdtase_CS"/>
</dbReference>
<protein>
    <submittedName>
        <fullName evidence="2">SDR family oxidoreductase</fullName>
    </submittedName>
</protein>
<evidence type="ECO:0000313" key="2">
    <source>
        <dbReference type="EMBL" id="MCW8087914.1"/>
    </source>
</evidence>
<dbReference type="PRINTS" id="PR00081">
    <property type="entry name" value="GDHRDH"/>
</dbReference>